<proteinExistence type="predicted"/>
<dbReference type="Pfam" id="PF00085">
    <property type="entry name" value="Thioredoxin"/>
    <property type="match status" value="1"/>
</dbReference>
<dbReference type="EMBL" id="JFYO01000011">
    <property type="protein sequence ID" value="EZP25326.1"/>
    <property type="molecule type" value="Genomic_DNA"/>
</dbReference>
<keyword evidence="1" id="KW-1133">Transmembrane helix</keyword>
<dbReference type="KEGG" id="moo:BWL13_00923"/>
<dbReference type="AlphaFoldDB" id="A0A031FM98"/>
<dbReference type="CDD" id="cd02947">
    <property type="entry name" value="TRX_family"/>
    <property type="match status" value="1"/>
</dbReference>
<name>A0A031FM98_9MICO</name>
<dbReference type="OrthoDB" id="1495530at2"/>
<organism evidence="3 4">
    <name type="scientific">Microbacterium oleivorans</name>
    <dbReference type="NCBI Taxonomy" id="273677"/>
    <lineage>
        <taxon>Bacteria</taxon>
        <taxon>Bacillati</taxon>
        <taxon>Actinomycetota</taxon>
        <taxon>Actinomycetes</taxon>
        <taxon>Micrococcales</taxon>
        <taxon>Microbacteriaceae</taxon>
        <taxon>Microbacterium</taxon>
    </lineage>
</organism>
<dbReference type="InterPro" id="IPR013766">
    <property type="entry name" value="Thioredoxin_domain"/>
</dbReference>
<comment type="caution">
    <text evidence="3">The sequence shown here is derived from an EMBL/GenBank/DDBJ whole genome shotgun (WGS) entry which is preliminary data.</text>
</comment>
<evidence type="ECO:0000313" key="3">
    <source>
        <dbReference type="EMBL" id="EZP25326.1"/>
    </source>
</evidence>
<gene>
    <name evidence="3" type="ORF">BW34_02781</name>
</gene>
<feature type="domain" description="Thioredoxin" evidence="2">
    <location>
        <begin position="53"/>
        <end position="124"/>
    </location>
</feature>
<dbReference type="InterPro" id="IPR036249">
    <property type="entry name" value="Thioredoxin-like_sf"/>
</dbReference>
<keyword evidence="1" id="KW-0812">Transmembrane</keyword>
<sequence>MELLPAIVVLSALLVLTVGIGLVLRWRQNRPRAFDPREVIEPTRLGADRLGETATLLQFSTEMCSRCPGVHRTLREIADDREGVLHLNVDLTHRVDIAQHFRVLQTPTTLILDQHGVVRSRFGGTPGRQVVEMELDRVTAGTGRG</sequence>
<dbReference type="RefSeq" id="WP_036313672.1">
    <property type="nucleotide sequence ID" value="NZ_CP031421.1"/>
</dbReference>
<dbReference type="Proteomes" id="UP000024001">
    <property type="component" value="Unassembled WGS sequence"/>
</dbReference>
<accession>A0A031FM98</accession>
<protein>
    <submittedName>
        <fullName evidence="3">Thiol-disulfide isomerase or thioredoxin</fullName>
    </submittedName>
</protein>
<dbReference type="SUPFAM" id="SSF52833">
    <property type="entry name" value="Thioredoxin-like"/>
    <property type="match status" value="1"/>
</dbReference>
<reference evidence="3 4" key="1">
    <citation type="submission" date="2014-03" db="EMBL/GenBank/DDBJ databases">
        <title>Draft Genome Sequences of 13 Willow Endophytes.</title>
        <authorList>
            <person name="Gan H.Y."/>
            <person name="Gan H.M."/>
            <person name="Savka M.A."/>
            <person name="Hudson A.O."/>
        </authorList>
    </citation>
    <scope>NUCLEOTIDE SEQUENCE [LARGE SCALE GENOMIC DNA]</scope>
    <source>
        <strain evidence="3 4">RIT293</strain>
    </source>
</reference>
<dbReference type="GeneID" id="91431325"/>
<evidence type="ECO:0000256" key="1">
    <source>
        <dbReference type="SAM" id="Phobius"/>
    </source>
</evidence>
<dbReference type="PATRIC" id="fig|273677.3.peg.2752"/>
<keyword evidence="4" id="KW-1185">Reference proteome</keyword>
<feature type="transmembrane region" description="Helical" evidence="1">
    <location>
        <begin position="6"/>
        <end position="24"/>
    </location>
</feature>
<evidence type="ECO:0000313" key="4">
    <source>
        <dbReference type="Proteomes" id="UP000024001"/>
    </source>
</evidence>
<dbReference type="eggNOG" id="COG0526">
    <property type="taxonomic scope" value="Bacteria"/>
</dbReference>
<dbReference type="GO" id="GO:0016853">
    <property type="term" value="F:isomerase activity"/>
    <property type="evidence" value="ECO:0007669"/>
    <property type="project" value="UniProtKB-KW"/>
</dbReference>
<keyword evidence="3" id="KW-0413">Isomerase</keyword>
<evidence type="ECO:0000259" key="2">
    <source>
        <dbReference type="Pfam" id="PF00085"/>
    </source>
</evidence>
<keyword evidence="1" id="KW-0472">Membrane</keyword>
<dbReference type="Gene3D" id="3.40.30.10">
    <property type="entry name" value="Glutaredoxin"/>
    <property type="match status" value="1"/>
</dbReference>